<dbReference type="Proteomes" id="UP000004713">
    <property type="component" value="Unassembled WGS sequence"/>
</dbReference>
<keyword evidence="1" id="KW-0472">Membrane</keyword>
<dbReference type="EMBL" id="ABFZ02000017">
    <property type="protein sequence ID" value="EDS16230.1"/>
    <property type="molecule type" value="Genomic_DNA"/>
</dbReference>
<comment type="caution">
    <text evidence="2">The sequence shown here is derived from an EMBL/GenBank/DDBJ whole genome shotgun (WGS) entry which is preliminary data.</text>
</comment>
<keyword evidence="1" id="KW-0812">Transmembrane</keyword>
<reference evidence="2 3" key="2">
    <citation type="submission" date="2007-11" db="EMBL/GenBank/DDBJ databases">
        <authorList>
            <person name="Fulton L."/>
            <person name="Clifton S."/>
            <person name="Fulton B."/>
            <person name="Xu J."/>
            <person name="Minx P."/>
            <person name="Pepin K.H."/>
            <person name="Johnson M."/>
            <person name="Thiruvilangam P."/>
            <person name="Bhonagiri V."/>
            <person name="Nash W.E."/>
            <person name="Mardis E.R."/>
            <person name="Wilson R.K."/>
        </authorList>
    </citation>
    <scope>NUCLEOTIDE SEQUENCE [LARGE SCALE GENOMIC DNA]</scope>
    <source>
        <strain evidence="2 3">ATCC 43183</strain>
    </source>
</reference>
<evidence type="ECO:0000313" key="3">
    <source>
        <dbReference type="Proteomes" id="UP000004713"/>
    </source>
</evidence>
<name>B0NN81_BACSE</name>
<dbReference type="InterPro" id="IPR031762">
    <property type="entry name" value="DUF4738"/>
</dbReference>
<dbReference type="HOGENOM" id="CLU_098277_1_0_10"/>
<dbReference type="AlphaFoldDB" id="B0NN81"/>
<feature type="transmembrane region" description="Helical" evidence="1">
    <location>
        <begin position="14"/>
        <end position="31"/>
    </location>
</feature>
<protein>
    <recommendedName>
        <fullName evidence="4">DUF4738 domain-containing protein</fullName>
    </recommendedName>
</protein>
<accession>B0NN81</accession>
<evidence type="ECO:0008006" key="4">
    <source>
        <dbReference type="Google" id="ProtNLM"/>
    </source>
</evidence>
<gene>
    <name evidence="2" type="ORF">BACSTE_00901</name>
</gene>
<reference evidence="2 3" key="1">
    <citation type="submission" date="2007-11" db="EMBL/GenBank/DDBJ databases">
        <title>Draft genome sequence of Bacteroides stercoris(ATCC 43183).</title>
        <authorList>
            <person name="Sudarsanam P."/>
            <person name="Ley R."/>
            <person name="Guruge J."/>
            <person name="Turnbaugh P.J."/>
            <person name="Mahowald M."/>
            <person name="Liep D."/>
            <person name="Gordon J."/>
        </authorList>
    </citation>
    <scope>NUCLEOTIDE SEQUENCE [LARGE SCALE GENOMIC DNA]</scope>
    <source>
        <strain evidence="2 3">ATCC 43183</strain>
    </source>
</reference>
<evidence type="ECO:0000256" key="1">
    <source>
        <dbReference type="SAM" id="Phobius"/>
    </source>
</evidence>
<dbReference type="Pfam" id="PF15889">
    <property type="entry name" value="DUF4738"/>
    <property type="match status" value="1"/>
</dbReference>
<dbReference type="Gene3D" id="2.40.128.510">
    <property type="entry name" value="Protein of unknown function DUF4738"/>
    <property type="match status" value="1"/>
</dbReference>
<keyword evidence="1" id="KW-1133">Transmembrane helix</keyword>
<sequence>MLDGNERGQNVPDVFLLVCSLAVFNGFHLYFSRSFCSFALVNKKKESMKTLVYIVTCAVMLSVISCTSRNKGGDDVQVLMKDSTVISAPQRMQVSDTKVTITYKGREYRSSVVRRPDESLPVVTDEQGERFIDNSIALRITCGGKQIVDKVFTKESFASLVDARFLKYAILEGLVYDKTTPQGIIYAASICYPQSDLYVPLRLTVSADGKISMAKEELLEEVYGEDAVSN</sequence>
<dbReference type="eggNOG" id="ENOG5033QXS">
    <property type="taxonomic scope" value="Bacteria"/>
</dbReference>
<proteinExistence type="predicted"/>
<feature type="transmembrane region" description="Helical" evidence="1">
    <location>
        <begin position="51"/>
        <end position="70"/>
    </location>
</feature>
<organism evidence="2 3">
    <name type="scientific">Bacteroides stercoris ATCC 43183</name>
    <dbReference type="NCBI Taxonomy" id="449673"/>
    <lineage>
        <taxon>Bacteria</taxon>
        <taxon>Pseudomonadati</taxon>
        <taxon>Bacteroidota</taxon>
        <taxon>Bacteroidia</taxon>
        <taxon>Bacteroidales</taxon>
        <taxon>Bacteroidaceae</taxon>
        <taxon>Bacteroides</taxon>
    </lineage>
</organism>
<evidence type="ECO:0000313" key="2">
    <source>
        <dbReference type="EMBL" id="EDS16230.1"/>
    </source>
</evidence>